<evidence type="ECO:0000313" key="1">
    <source>
        <dbReference type="EMBL" id="MBJ7594009.1"/>
    </source>
</evidence>
<protein>
    <submittedName>
        <fullName evidence="2">Uncharacterized protein</fullName>
    </submittedName>
</protein>
<dbReference type="Proteomes" id="UP000606991">
    <property type="component" value="Unassembled WGS sequence"/>
</dbReference>
<name>A0A2W5Z850_9BACT</name>
<gene>
    <name evidence="2" type="ORF">DLM65_11550</name>
    <name evidence="1" type="ORF">JF886_03965</name>
</gene>
<sequence length="134" mass="15649">MSAQFAATPINPDLIARAGREIWDRRIASLRRRVDGSRIRRRIKAIDSLINQLEERHLTGERSFDRPLRLRLSRLEDEVGVPLPRKAIRARNTVRLHAALLDWQEQLLDSMVPERQHFPDAHDNDWATPHPVGW</sequence>
<dbReference type="Proteomes" id="UP000248724">
    <property type="component" value="Unassembled WGS sequence"/>
</dbReference>
<evidence type="ECO:0000313" key="3">
    <source>
        <dbReference type="Proteomes" id="UP000248724"/>
    </source>
</evidence>
<organism evidence="2 3">
    <name type="scientific">Candidatus Aeolococcus gillhamiae</name>
    <dbReference type="NCBI Taxonomy" id="3127015"/>
    <lineage>
        <taxon>Bacteria</taxon>
        <taxon>Bacillati</taxon>
        <taxon>Candidatus Dormiibacterota</taxon>
        <taxon>Candidatus Dormibacteria</taxon>
        <taxon>Candidatus Aeolococcales</taxon>
        <taxon>Candidatus Aeolococcaceae</taxon>
        <taxon>Candidatus Aeolococcus</taxon>
    </lineage>
</organism>
<accession>A0A2W5Z850</accession>
<dbReference type="RefSeq" id="WP_337309846.1">
    <property type="nucleotide sequence ID" value="NZ_JAEKNS010000047.1"/>
</dbReference>
<dbReference type="EMBL" id="QHBU01000227">
    <property type="protein sequence ID" value="PZR79045.1"/>
    <property type="molecule type" value="Genomic_DNA"/>
</dbReference>
<accession>A0A934JU67</accession>
<evidence type="ECO:0000313" key="2">
    <source>
        <dbReference type="EMBL" id="PZR79045.1"/>
    </source>
</evidence>
<reference evidence="1 4" key="3">
    <citation type="submission" date="2020-10" db="EMBL/GenBank/DDBJ databases">
        <title>Ca. Dormibacterota MAGs.</title>
        <authorList>
            <person name="Montgomery K."/>
        </authorList>
    </citation>
    <scope>NUCLEOTIDE SEQUENCE [LARGE SCALE GENOMIC DNA]</scope>
    <source>
        <strain evidence="1">SC8812_S17_18</strain>
    </source>
</reference>
<dbReference type="EMBL" id="JAEKNS010000047">
    <property type="protein sequence ID" value="MBJ7594009.1"/>
    <property type="molecule type" value="Genomic_DNA"/>
</dbReference>
<reference evidence="2" key="2">
    <citation type="submission" date="2018-05" db="EMBL/GenBank/DDBJ databases">
        <authorList>
            <person name="Ferrari B."/>
        </authorList>
    </citation>
    <scope>NUCLEOTIDE SEQUENCE</scope>
    <source>
        <strain evidence="2">RRmetagenome_bin12</strain>
    </source>
</reference>
<reference evidence="2 3" key="1">
    <citation type="journal article" date="2017" name="Nature">
        <title>Atmospheric trace gases support primary production in Antarctic desert surface soil.</title>
        <authorList>
            <person name="Ji M."/>
            <person name="Greening C."/>
            <person name="Vanwonterghem I."/>
            <person name="Carere C.R."/>
            <person name="Bay S.K."/>
            <person name="Steen J.A."/>
            <person name="Montgomery K."/>
            <person name="Lines T."/>
            <person name="Beardall J."/>
            <person name="van Dorst J."/>
            <person name="Snape I."/>
            <person name="Stott M.B."/>
            <person name="Hugenholtz P."/>
            <person name="Ferrari B.C."/>
        </authorList>
    </citation>
    <scope>NUCLEOTIDE SEQUENCE [LARGE SCALE GENOMIC DNA]</scope>
    <source>
        <strain evidence="2">RRmetagenome_bin12</strain>
    </source>
</reference>
<dbReference type="AlphaFoldDB" id="A0A2W5Z850"/>
<evidence type="ECO:0000313" key="4">
    <source>
        <dbReference type="Proteomes" id="UP000606991"/>
    </source>
</evidence>
<comment type="caution">
    <text evidence="2">The sequence shown here is derived from an EMBL/GenBank/DDBJ whole genome shotgun (WGS) entry which is preliminary data.</text>
</comment>
<proteinExistence type="predicted"/>